<dbReference type="Proteomes" id="UP000190648">
    <property type="component" value="Unassembled WGS sequence"/>
</dbReference>
<comment type="caution">
    <text evidence="2">The sequence shown here is derived from an EMBL/GenBank/DDBJ whole genome shotgun (WGS) entry which is preliminary data.</text>
</comment>
<keyword evidence="3" id="KW-1185">Reference proteome</keyword>
<accession>A0A1V4KF64</accession>
<organism evidence="2 3">
    <name type="scientific">Patagioenas fasciata monilis</name>
    <dbReference type="NCBI Taxonomy" id="372326"/>
    <lineage>
        <taxon>Eukaryota</taxon>
        <taxon>Metazoa</taxon>
        <taxon>Chordata</taxon>
        <taxon>Craniata</taxon>
        <taxon>Vertebrata</taxon>
        <taxon>Euteleostomi</taxon>
        <taxon>Archelosauria</taxon>
        <taxon>Archosauria</taxon>
        <taxon>Dinosauria</taxon>
        <taxon>Saurischia</taxon>
        <taxon>Theropoda</taxon>
        <taxon>Coelurosauria</taxon>
        <taxon>Aves</taxon>
        <taxon>Neognathae</taxon>
        <taxon>Neoaves</taxon>
        <taxon>Columbimorphae</taxon>
        <taxon>Columbiformes</taxon>
        <taxon>Columbidae</taxon>
        <taxon>Patagioenas</taxon>
    </lineage>
</organism>
<feature type="region of interest" description="Disordered" evidence="1">
    <location>
        <begin position="1"/>
        <end position="23"/>
    </location>
</feature>
<sequence length="99" mass="11424">MESEKKSAIEAQPRRISSKIKASPKNNRIAVTDFHGTVKRGIYMFKEMLKRFLSSRGRREGWFGERSRAWQEMLSSVCGKCFFKKFISPSTITSISEGR</sequence>
<evidence type="ECO:0000313" key="2">
    <source>
        <dbReference type="EMBL" id="OPJ83109.1"/>
    </source>
</evidence>
<dbReference type="EMBL" id="LSYS01003385">
    <property type="protein sequence ID" value="OPJ83109.1"/>
    <property type="molecule type" value="Genomic_DNA"/>
</dbReference>
<proteinExistence type="predicted"/>
<protein>
    <submittedName>
        <fullName evidence="2">Uncharacterized protein</fullName>
    </submittedName>
</protein>
<reference evidence="2 3" key="1">
    <citation type="submission" date="2016-02" db="EMBL/GenBank/DDBJ databases">
        <title>Band-tailed pigeon sequencing and assembly.</title>
        <authorList>
            <person name="Soares A.E."/>
            <person name="Novak B.J."/>
            <person name="Rice E.S."/>
            <person name="O'Connell B."/>
            <person name="Chang D."/>
            <person name="Weber S."/>
            <person name="Shapiro B."/>
        </authorList>
    </citation>
    <scope>NUCLEOTIDE SEQUENCE [LARGE SCALE GENOMIC DNA]</scope>
    <source>
        <strain evidence="2">BTP2013</strain>
        <tissue evidence="2">Blood</tissue>
    </source>
</reference>
<evidence type="ECO:0000256" key="1">
    <source>
        <dbReference type="SAM" id="MobiDB-lite"/>
    </source>
</evidence>
<gene>
    <name evidence="2" type="ORF">AV530_010525</name>
</gene>
<evidence type="ECO:0000313" key="3">
    <source>
        <dbReference type="Proteomes" id="UP000190648"/>
    </source>
</evidence>
<name>A0A1V4KF64_PATFA</name>
<dbReference type="AlphaFoldDB" id="A0A1V4KF64"/>